<evidence type="ECO:0000259" key="2">
    <source>
        <dbReference type="PROSITE" id="PS51294"/>
    </source>
</evidence>
<reference evidence="3" key="1">
    <citation type="submission" date="2021-01" db="EMBL/GenBank/DDBJ databases">
        <authorList>
            <person name="Corre E."/>
            <person name="Pelletier E."/>
            <person name="Niang G."/>
            <person name="Scheremetjew M."/>
            <person name="Finn R."/>
            <person name="Kale V."/>
            <person name="Holt S."/>
            <person name="Cochrane G."/>
            <person name="Meng A."/>
            <person name="Brown T."/>
            <person name="Cohen L."/>
        </authorList>
    </citation>
    <scope>NUCLEOTIDE SEQUENCE</scope>
    <source>
        <strain evidence="3">NY070348D</strain>
    </source>
</reference>
<feature type="domain" description="Myb-like" evidence="1">
    <location>
        <begin position="126"/>
        <end position="171"/>
    </location>
</feature>
<organism evidence="3">
    <name type="scientific">Mucochytrium quahogii</name>
    <dbReference type="NCBI Taxonomy" id="96639"/>
    <lineage>
        <taxon>Eukaryota</taxon>
        <taxon>Sar</taxon>
        <taxon>Stramenopiles</taxon>
        <taxon>Bigyra</taxon>
        <taxon>Labyrinthulomycetes</taxon>
        <taxon>Thraustochytrida</taxon>
        <taxon>Thraustochytriidae</taxon>
        <taxon>Mucochytrium</taxon>
    </lineage>
</organism>
<sequence>MFFPTIFKTKHKPERLHHKRTFISTMSVCVLPAGIGLDTMKPVKREREEVDTNSNNIFESYHSSYKRRRHWEKQEDKSLVEAVEKCKNATNGKVQWKFVATLVEGRTAKQCRDRMNCISVGSKDLKRAWTTQEDKQLMDLHDQYGNAWVTIAKHFQNRNDNMVKSRFRLLSEQTKSPDQLLLYDLMLWSSIVCRDKNW</sequence>
<dbReference type="CDD" id="cd00167">
    <property type="entry name" value="SANT"/>
    <property type="match status" value="2"/>
</dbReference>
<dbReference type="EMBL" id="HBHK01012044">
    <property type="protein sequence ID" value="CAD9682166.1"/>
    <property type="molecule type" value="Transcribed_RNA"/>
</dbReference>
<dbReference type="Gene3D" id="1.10.10.60">
    <property type="entry name" value="Homeodomain-like"/>
    <property type="match status" value="2"/>
</dbReference>
<dbReference type="PROSITE" id="PS51294">
    <property type="entry name" value="HTH_MYB"/>
    <property type="match status" value="2"/>
</dbReference>
<dbReference type="InterPro" id="IPR001005">
    <property type="entry name" value="SANT/Myb"/>
</dbReference>
<gene>
    <name evidence="3" type="ORF">QSP1433_LOCUS7587</name>
</gene>
<dbReference type="SMART" id="SM00717">
    <property type="entry name" value="SANT"/>
    <property type="match status" value="2"/>
</dbReference>
<protein>
    <recommendedName>
        <fullName evidence="4">Myb-like DNA-binding domain containing protein</fullName>
    </recommendedName>
</protein>
<dbReference type="PROSITE" id="PS50090">
    <property type="entry name" value="MYB_LIKE"/>
    <property type="match status" value="2"/>
</dbReference>
<evidence type="ECO:0000313" key="3">
    <source>
        <dbReference type="EMBL" id="CAD9682166.1"/>
    </source>
</evidence>
<evidence type="ECO:0000259" key="1">
    <source>
        <dbReference type="PROSITE" id="PS50090"/>
    </source>
</evidence>
<feature type="domain" description="HTH myb-type" evidence="2">
    <location>
        <begin position="66"/>
        <end position="116"/>
    </location>
</feature>
<dbReference type="GO" id="GO:0000978">
    <property type="term" value="F:RNA polymerase II cis-regulatory region sequence-specific DNA binding"/>
    <property type="evidence" value="ECO:0007669"/>
    <property type="project" value="TreeGrafter"/>
</dbReference>
<dbReference type="InterPro" id="IPR050560">
    <property type="entry name" value="MYB_TF"/>
</dbReference>
<dbReference type="PANTHER" id="PTHR45614">
    <property type="entry name" value="MYB PROTEIN-RELATED"/>
    <property type="match status" value="1"/>
</dbReference>
<dbReference type="InterPro" id="IPR009057">
    <property type="entry name" value="Homeodomain-like_sf"/>
</dbReference>
<dbReference type="GO" id="GO:0005634">
    <property type="term" value="C:nucleus"/>
    <property type="evidence" value="ECO:0007669"/>
    <property type="project" value="TreeGrafter"/>
</dbReference>
<dbReference type="GO" id="GO:0000981">
    <property type="term" value="F:DNA-binding transcription factor activity, RNA polymerase II-specific"/>
    <property type="evidence" value="ECO:0007669"/>
    <property type="project" value="TreeGrafter"/>
</dbReference>
<accession>A0A7S2RVP9</accession>
<proteinExistence type="predicted"/>
<feature type="domain" description="HTH myb-type" evidence="2">
    <location>
        <begin position="126"/>
        <end position="175"/>
    </location>
</feature>
<evidence type="ECO:0008006" key="4">
    <source>
        <dbReference type="Google" id="ProtNLM"/>
    </source>
</evidence>
<name>A0A7S2RVP9_9STRA</name>
<dbReference type="InterPro" id="IPR017930">
    <property type="entry name" value="Myb_dom"/>
</dbReference>
<feature type="domain" description="Myb-like" evidence="1">
    <location>
        <begin position="63"/>
        <end position="114"/>
    </location>
</feature>
<dbReference type="Pfam" id="PF00249">
    <property type="entry name" value="Myb_DNA-binding"/>
    <property type="match status" value="2"/>
</dbReference>
<dbReference type="SUPFAM" id="SSF46689">
    <property type="entry name" value="Homeodomain-like"/>
    <property type="match status" value="1"/>
</dbReference>
<dbReference type="AlphaFoldDB" id="A0A7S2RVP9"/>